<dbReference type="InterPro" id="IPR018297">
    <property type="entry name" value="A/G_cyclase_CS"/>
</dbReference>
<dbReference type="GO" id="GO:0007189">
    <property type="term" value="P:adenylate cyclase-activating G protein-coupled receptor signaling pathway"/>
    <property type="evidence" value="ECO:0007669"/>
    <property type="project" value="TreeGrafter"/>
</dbReference>
<dbReference type="FunFam" id="3.30.70.1230:FF:000008">
    <property type="entry name" value="Adenylate cyclase type 9"/>
    <property type="match status" value="1"/>
</dbReference>
<evidence type="ECO:0000256" key="9">
    <source>
        <dbReference type="ARBA" id="ARBA00022840"/>
    </source>
</evidence>
<dbReference type="Pfam" id="PF06327">
    <property type="entry name" value="Adcy_cons_dom"/>
    <property type="match status" value="1"/>
</dbReference>
<evidence type="ECO:0000256" key="8">
    <source>
        <dbReference type="ARBA" id="ARBA00022741"/>
    </source>
</evidence>
<proteinExistence type="inferred from homology"/>
<dbReference type="GO" id="GO:0006171">
    <property type="term" value="P:cAMP biosynthetic process"/>
    <property type="evidence" value="ECO:0007669"/>
    <property type="project" value="UniProtKB-KW"/>
</dbReference>
<comment type="cofactor">
    <cofactor evidence="2">
        <name>Mn(2+)</name>
        <dbReference type="ChEBI" id="CHEBI:29035"/>
    </cofactor>
</comment>
<protein>
    <recommendedName>
        <fullName evidence="5">adenylate cyclase</fullName>
        <ecNumber evidence="5">4.6.1.1</ecNumber>
    </recommendedName>
</protein>
<evidence type="ECO:0000256" key="14">
    <source>
        <dbReference type="ARBA" id="ARBA00023211"/>
    </source>
</evidence>
<dbReference type="GO" id="GO:0005886">
    <property type="term" value="C:plasma membrane"/>
    <property type="evidence" value="ECO:0007669"/>
    <property type="project" value="InterPro"/>
</dbReference>
<feature type="transmembrane region" description="Helical" evidence="17">
    <location>
        <begin position="20"/>
        <end position="49"/>
    </location>
</feature>
<dbReference type="SMART" id="SM00044">
    <property type="entry name" value="CYCc"/>
    <property type="match status" value="2"/>
</dbReference>
<comment type="catalytic activity">
    <reaction evidence="1">
        <text>ATP = 3',5'-cyclic AMP + diphosphate</text>
        <dbReference type="Rhea" id="RHEA:15389"/>
        <dbReference type="ChEBI" id="CHEBI:30616"/>
        <dbReference type="ChEBI" id="CHEBI:33019"/>
        <dbReference type="ChEBI" id="CHEBI:58165"/>
        <dbReference type="EC" id="4.6.1.1"/>
    </reaction>
</comment>
<keyword evidence="9" id="KW-0067">ATP-binding</keyword>
<dbReference type="GO" id="GO:0007193">
    <property type="term" value="P:adenylate cyclase-inhibiting G protein-coupled receptor signaling pathway"/>
    <property type="evidence" value="ECO:0007669"/>
    <property type="project" value="TreeGrafter"/>
</dbReference>
<dbReference type="CDD" id="cd07302">
    <property type="entry name" value="CHD"/>
    <property type="match status" value="2"/>
</dbReference>
<feature type="transmembrane region" description="Helical" evidence="17">
    <location>
        <begin position="488"/>
        <end position="505"/>
    </location>
</feature>
<dbReference type="GO" id="GO:0004016">
    <property type="term" value="F:adenylate cyclase activity"/>
    <property type="evidence" value="ECO:0007669"/>
    <property type="project" value="UniProtKB-EC"/>
</dbReference>
<accession>A0A8D2KSE9</accession>
<keyword evidence="13 17" id="KW-0472">Membrane</keyword>
<feature type="domain" description="Guanylate cyclase" evidence="18">
    <location>
        <begin position="193"/>
        <end position="320"/>
    </location>
</feature>
<feature type="transmembrane region" description="Helical" evidence="17">
    <location>
        <begin position="61"/>
        <end position="79"/>
    </location>
</feature>
<dbReference type="Proteomes" id="UP000694545">
    <property type="component" value="Unplaced"/>
</dbReference>
<dbReference type="InterPro" id="IPR032628">
    <property type="entry name" value="AC_N"/>
</dbReference>
<dbReference type="InterPro" id="IPR009398">
    <property type="entry name" value="Adcy_conserved_dom"/>
</dbReference>
<dbReference type="Ensembl" id="ENSVKKT00000004808.1">
    <property type="protein sequence ID" value="ENSVKKP00000004679.1"/>
    <property type="gene ID" value="ENSVKKG00000003484.1"/>
</dbReference>
<dbReference type="GO" id="GO:0046872">
    <property type="term" value="F:metal ion binding"/>
    <property type="evidence" value="ECO:0007669"/>
    <property type="project" value="UniProtKB-KW"/>
</dbReference>
<organism evidence="19 20">
    <name type="scientific">Varanus komodoensis</name>
    <name type="common">Komodo dragon</name>
    <dbReference type="NCBI Taxonomy" id="61221"/>
    <lineage>
        <taxon>Eukaryota</taxon>
        <taxon>Metazoa</taxon>
        <taxon>Chordata</taxon>
        <taxon>Craniata</taxon>
        <taxon>Vertebrata</taxon>
        <taxon>Euteleostomi</taxon>
        <taxon>Lepidosauria</taxon>
        <taxon>Squamata</taxon>
        <taxon>Bifurcata</taxon>
        <taxon>Unidentata</taxon>
        <taxon>Episquamata</taxon>
        <taxon>Toxicofera</taxon>
        <taxon>Anguimorpha</taxon>
        <taxon>Paleoanguimorpha</taxon>
        <taxon>Varanoidea</taxon>
        <taxon>Varanidae</taxon>
        <taxon>Varanus</taxon>
    </lineage>
</organism>
<dbReference type="PROSITE" id="PS50125">
    <property type="entry name" value="GUANYLATE_CYCLASE_2"/>
    <property type="match status" value="2"/>
</dbReference>
<comment type="subcellular location">
    <subcellularLocation>
        <location evidence="4">Membrane</location>
        <topology evidence="4">Multi-pass membrane protein</topology>
    </subcellularLocation>
</comment>
<evidence type="ECO:0000256" key="16">
    <source>
        <dbReference type="RuleBase" id="RU000405"/>
    </source>
</evidence>
<dbReference type="Pfam" id="PF00211">
    <property type="entry name" value="Guanylate_cyc"/>
    <property type="match status" value="2"/>
</dbReference>
<evidence type="ECO:0000256" key="4">
    <source>
        <dbReference type="ARBA" id="ARBA00004141"/>
    </source>
</evidence>
<dbReference type="GO" id="GO:0005524">
    <property type="term" value="F:ATP binding"/>
    <property type="evidence" value="ECO:0007669"/>
    <property type="project" value="UniProtKB-KW"/>
</dbReference>
<name>A0A8D2KSE9_VARKO</name>
<evidence type="ECO:0000256" key="10">
    <source>
        <dbReference type="ARBA" id="ARBA00022842"/>
    </source>
</evidence>
<dbReference type="AlphaFoldDB" id="A0A8D2KSE9"/>
<feature type="domain" description="Guanylate cyclase" evidence="18">
    <location>
        <begin position="610"/>
        <end position="753"/>
    </location>
</feature>
<keyword evidence="7" id="KW-0479">Metal-binding</keyword>
<comment type="similarity">
    <text evidence="16">Belongs to the adenylyl cyclase class-4/guanylyl cyclase family.</text>
</comment>
<feature type="transmembrane region" description="Helical" evidence="17">
    <location>
        <begin position="525"/>
        <end position="543"/>
    </location>
</feature>
<dbReference type="FunFam" id="3.30.70.1230:FF:000012">
    <property type="entry name" value="Adenylate cyclase"/>
    <property type="match status" value="1"/>
</dbReference>
<keyword evidence="20" id="KW-1185">Reference proteome</keyword>
<evidence type="ECO:0000256" key="1">
    <source>
        <dbReference type="ARBA" id="ARBA00001593"/>
    </source>
</evidence>
<keyword evidence="10" id="KW-0460">Magnesium</keyword>
<dbReference type="OMA" id="LIMPKTA"/>
<comment type="cofactor">
    <cofactor evidence="3">
        <name>Mg(2+)</name>
        <dbReference type="ChEBI" id="CHEBI:18420"/>
    </cofactor>
</comment>
<sequence>IIMYILVYIEFFFWCRLKLLAVLIWICLLAIGYVLVLLQVPFFLFIIFTVYTMLPFGMREAVIVSSVSALSHIVVLSIAVTSGDKKYQKDLVYQVLANAFIFLCGNLMGAFHKHQMQDASWDLYRYTLKCIQVQMKLKIEKRQQESLLLSILPAHISMGMKLAIIERLKESSDRKKHDNNFHSLYVKRHQNVSILYADIVGFTRLASDCSPKELVVMLNELFGKFDQIAKENECMRIKILGDCYYCVSGLPVSLPVHAKNCVKMGLDMCEAIKQVREATGVDINMRVGIHSGNVLCGVIGLRKWQYDVWSHDVSLANRMESAGVPGRVHITEATLNHLGKAYEVEDGNGHLRDPYLEAMHIKTFLVIDPRVTSNHHLPQTRVQDGLKMRASVRMSRYLESWGAARPFAHLNHRESVSSETAAPNRKRRKVMPRHCAFKNSSQKGRMEEDINDKMLSTIEGLNSYYTYSCLLGFIACSVFLRMSFEFKLLLLSGAVIGYFIVFNTNQPKLPINGTPPEPEFLMKQPTIMTNLYLALFYITLVLLSKQIDYYCRLDCLQKNKFKKENESFETMENVNRLLLENVLPAHVAAHFIGDNKLNEDWYHQSYDCVCVLFASVPDFKVFYTECDVNKEGLECLRLLNEIIADFDELLLKPKFSGVEKIKTIGSTYMAASGLCVTPGQENNLERQHAQIGIMVEFAMALMTKLDGINRHSFNNFRLRVGINHGPVIAGVIGARKPQYDIWGNTVNVASRMESTGELGKIQVK</sequence>
<reference evidence="19" key="2">
    <citation type="submission" date="2025-09" db="UniProtKB">
        <authorList>
            <consortium name="Ensembl"/>
        </authorList>
    </citation>
    <scope>IDENTIFICATION</scope>
</reference>
<evidence type="ECO:0000256" key="7">
    <source>
        <dbReference type="ARBA" id="ARBA00022723"/>
    </source>
</evidence>
<reference evidence="19" key="1">
    <citation type="submission" date="2025-08" db="UniProtKB">
        <authorList>
            <consortium name="Ensembl"/>
        </authorList>
    </citation>
    <scope>IDENTIFICATION</scope>
</reference>
<evidence type="ECO:0000256" key="12">
    <source>
        <dbReference type="ARBA" id="ARBA00022998"/>
    </source>
</evidence>
<evidence type="ECO:0000256" key="15">
    <source>
        <dbReference type="ARBA" id="ARBA00023239"/>
    </source>
</evidence>
<dbReference type="PANTHER" id="PTHR45627">
    <property type="entry name" value="ADENYLATE CYCLASE TYPE 1"/>
    <property type="match status" value="1"/>
</dbReference>
<evidence type="ECO:0000259" key="18">
    <source>
        <dbReference type="PROSITE" id="PS50125"/>
    </source>
</evidence>
<evidence type="ECO:0000256" key="6">
    <source>
        <dbReference type="ARBA" id="ARBA00022692"/>
    </source>
</evidence>
<dbReference type="PANTHER" id="PTHR45627:SF9">
    <property type="entry name" value="ADENYLATE CYCLASE TYPE 7"/>
    <property type="match status" value="1"/>
</dbReference>
<dbReference type="GO" id="GO:0035556">
    <property type="term" value="P:intracellular signal transduction"/>
    <property type="evidence" value="ECO:0007669"/>
    <property type="project" value="InterPro"/>
</dbReference>
<keyword evidence="6 17" id="KW-0812">Transmembrane</keyword>
<dbReference type="EC" id="4.6.1.1" evidence="5"/>
<dbReference type="InterPro" id="IPR001054">
    <property type="entry name" value="A/G_cyclase"/>
</dbReference>
<dbReference type="InterPro" id="IPR029787">
    <property type="entry name" value="Nucleotide_cyclase"/>
</dbReference>
<dbReference type="Pfam" id="PF16214">
    <property type="entry name" value="AC_N"/>
    <property type="match status" value="1"/>
</dbReference>
<dbReference type="PROSITE" id="PS00452">
    <property type="entry name" value="GUANYLATE_CYCLASE_1"/>
    <property type="match status" value="1"/>
</dbReference>
<keyword evidence="14" id="KW-0464">Manganese</keyword>
<evidence type="ECO:0000256" key="2">
    <source>
        <dbReference type="ARBA" id="ARBA00001936"/>
    </source>
</evidence>
<evidence type="ECO:0000256" key="11">
    <source>
        <dbReference type="ARBA" id="ARBA00022989"/>
    </source>
</evidence>
<evidence type="ECO:0000313" key="19">
    <source>
        <dbReference type="Ensembl" id="ENSVKKP00000004679.1"/>
    </source>
</evidence>
<keyword evidence="15 16" id="KW-0456">Lyase</keyword>
<dbReference type="Gene3D" id="3.30.70.1230">
    <property type="entry name" value="Nucleotide cyclase"/>
    <property type="match status" value="2"/>
</dbReference>
<dbReference type="SUPFAM" id="SSF55073">
    <property type="entry name" value="Nucleotide cyclase"/>
    <property type="match status" value="2"/>
</dbReference>
<feature type="transmembrane region" description="Helical" evidence="17">
    <location>
        <begin position="91"/>
        <end position="111"/>
    </location>
</feature>
<keyword evidence="8" id="KW-0547">Nucleotide-binding</keyword>
<feature type="transmembrane region" description="Helical" evidence="17">
    <location>
        <begin position="464"/>
        <end position="481"/>
    </location>
</feature>
<evidence type="ECO:0000256" key="13">
    <source>
        <dbReference type="ARBA" id="ARBA00023136"/>
    </source>
</evidence>
<keyword evidence="11 17" id="KW-1133">Transmembrane helix</keyword>
<evidence type="ECO:0000313" key="20">
    <source>
        <dbReference type="Proteomes" id="UP000694545"/>
    </source>
</evidence>
<keyword evidence="12" id="KW-0115">cAMP biosynthesis</keyword>
<evidence type="ECO:0000256" key="5">
    <source>
        <dbReference type="ARBA" id="ARBA00012201"/>
    </source>
</evidence>
<evidence type="ECO:0000256" key="3">
    <source>
        <dbReference type="ARBA" id="ARBA00001946"/>
    </source>
</evidence>
<evidence type="ECO:0000256" key="17">
    <source>
        <dbReference type="SAM" id="Phobius"/>
    </source>
</evidence>